<dbReference type="InterPro" id="IPR036322">
    <property type="entry name" value="WD40_repeat_dom_sf"/>
</dbReference>
<dbReference type="InterPro" id="IPR001680">
    <property type="entry name" value="WD40_rpt"/>
</dbReference>
<keyword evidence="2" id="KW-1185">Reference proteome</keyword>
<dbReference type="InterPro" id="IPR015943">
    <property type="entry name" value="WD40/YVTN_repeat-like_dom_sf"/>
</dbReference>
<dbReference type="Gene3D" id="2.130.10.10">
    <property type="entry name" value="YVTN repeat-like/Quinoprotein amine dehydrogenase"/>
    <property type="match status" value="1"/>
</dbReference>
<evidence type="ECO:0000313" key="1">
    <source>
        <dbReference type="EMBL" id="RDX70296.1"/>
    </source>
</evidence>
<dbReference type="PANTHER" id="PTHR14091">
    <property type="entry name" value="PERIODIC TRYPTOPHAN PROTEIN 1"/>
    <property type="match status" value="1"/>
</dbReference>
<proteinExistence type="predicted"/>
<dbReference type="GO" id="GO:0005634">
    <property type="term" value="C:nucleus"/>
    <property type="evidence" value="ECO:0007669"/>
    <property type="project" value="TreeGrafter"/>
</dbReference>
<dbReference type="SUPFAM" id="SSF50978">
    <property type="entry name" value="WD40 repeat-like"/>
    <property type="match status" value="1"/>
</dbReference>
<dbReference type="InterPro" id="IPR044285">
    <property type="entry name" value="PWP1"/>
</dbReference>
<comment type="caution">
    <text evidence="1">The sequence shown here is derived from an EMBL/GenBank/DDBJ whole genome shotgun (WGS) entry which is preliminary data.</text>
</comment>
<dbReference type="STRING" id="157652.A0A371EWC9"/>
<dbReference type="Proteomes" id="UP000257109">
    <property type="component" value="Unassembled WGS sequence"/>
</dbReference>
<organism evidence="1 2">
    <name type="scientific">Mucuna pruriens</name>
    <name type="common">Velvet bean</name>
    <name type="synonym">Dolichos pruriens</name>
    <dbReference type="NCBI Taxonomy" id="157652"/>
    <lineage>
        <taxon>Eukaryota</taxon>
        <taxon>Viridiplantae</taxon>
        <taxon>Streptophyta</taxon>
        <taxon>Embryophyta</taxon>
        <taxon>Tracheophyta</taxon>
        <taxon>Spermatophyta</taxon>
        <taxon>Magnoliopsida</taxon>
        <taxon>eudicotyledons</taxon>
        <taxon>Gunneridae</taxon>
        <taxon>Pentapetalae</taxon>
        <taxon>rosids</taxon>
        <taxon>fabids</taxon>
        <taxon>Fabales</taxon>
        <taxon>Fabaceae</taxon>
        <taxon>Papilionoideae</taxon>
        <taxon>50 kb inversion clade</taxon>
        <taxon>NPAAA clade</taxon>
        <taxon>indigoferoid/millettioid clade</taxon>
        <taxon>Phaseoleae</taxon>
        <taxon>Mucuna</taxon>
    </lineage>
</organism>
<dbReference type="GO" id="GO:0006364">
    <property type="term" value="P:rRNA processing"/>
    <property type="evidence" value="ECO:0007669"/>
    <property type="project" value="InterPro"/>
</dbReference>
<feature type="non-terminal residue" evidence="1">
    <location>
        <position position="1"/>
    </location>
</feature>
<dbReference type="OrthoDB" id="361494at2759"/>
<accession>A0A371EWC9</accession>
<dbReference type="SMART" id="SM00320">
    <property type="entry name" value="WD40"/>
    <property type="match status" value="1"/>
</dbReference>
<evidence type="ECO:0000313" key="2">
    <source>
        <dbReference type="Proteomes" id="UP000257109"/>
    </source>
</evidence>
<name>A0A371EWC9_MUCPR</name>
<dbReference type="AlphaFoldDB" id="A0A371EWC9"/>
<sequence length="170" mass="19004">MEHHSDKTRIKLESSSCCLKSARTTRWENASHSGYKWSVKADVESLGDPHTEHSFVVSLEDGTVKYFDIRNAKSDSTSELNSTFTVHAHDKVVASVSYNISAPNVKLWEFSVNQPSCVASYFPKIGAIYSISFSEDNPFLLAIGGSKKKLRVWDTLSDSGISQRYGNYKK</sequence>
<gene>
    <name evidence="1" type="ORF">CR513_50469</name>
</gene>
<dbReference type="EMBL" id="QJKJ01011752">
    <property type="protein sequence ID" value="RDX70296.1"/>
    <property type="molecule type" value="Genomic_DNA"/>
</dbReference>
<reference evidence="1" key="1">
    <citation type="submission" date="2018-05" db="EMBL/GenBank/DDBJ databases">
        <title>Draft genome of Mucuna pruriens seed.</title>
        <authorList>
            <person name="Nnadi N.E."/>
            <person name="Vos R."/>
            <person name="Hasami M.H."/>
            <person name="Devisetty U.K."/>
            <person name="Aguiy J.C."/>
        </authorList>
    </citation>
    <scope>NUCLEOTIDE SEQUENCE [LARGE SCALE GENOMIC DNA]</scope>
    <source>
        <strain evidence="1">JCA_2017</strain>
    </source>
</reference>
<dbReference type="PANTHER" id="PTHR14091:SF0">
    <property type="entry name" value="PERIODIC TRYPTOPHAN PROTEIN 1 HOMOLOG"/>
    <property type="match status" value="1"/>
</dbReference>
<protein>
    <submittedName>
        <fullName evidence="1">Uncharacterized protein</fullName>
    </submittedName>
</protein>